<dbReference type="AlphaFoldDB" id="A0A4Y2H926"/>
<evidence type="ECO:0000313" key="3">
    <source>
        <dbReference type="Proteomes" id="UP000499080"/>
    </source>
</evidence>
<evidence type="ECO:0000256" key="1">
    <source>
        <dbReference type="SAM" id="MobiDB-lite"/>
    </source>
</evidence>
<sequence length="80" mass="8645">MVRASELKWPVEKTPTKLSGPPTTLSNEAIFLANHPSNEGKCLKPAVVGVKAKPPAELAASLPLQYCNLETKFKQVIETS</sequence>
<reference evidence="2 3" key="1">
    <citation type="journal article" date="2019" name="Sci. Rep.">
        <title>Orb-weaving spider Araneus ventricosus genome elucidates the spidroin gene catalogue.</title>
        <authorList>
            <person name="Kono N."/>
            <person name="Nakamura H."/>
            <person name="Ohtoshi R."/>
            <person name="Moran D.A.P."/>
            <person name="Shinohara A."/>
            <person name="Yoshida Y."/>
            <person name="Fujiwara M."/>
            <person name="Mori M."/>
            <person name="Tomita M."/>
            <person name="Arakawa K."/>
        </authorList>
    </citation>
    <scope>NUCLEOTIDE SEQUENCE [LARGE SCALE GENOMIC DNA]</scope>
</reference>
<name>A0A4Y2H926_ARAVE</name>
<dbReference type="Proteomes" id="UP000499080">
    <property type="component" value="Unassembled WGS sequence"/>
</dbReference>
<proteinExistence type="predicted"/>
<feature type="compositionally biased region" description="Basic and acidic residues" evidence="1">
    <location>
        <begin position="1"/>
        <end position="15"/>
    </location>
</feature>
<organism evidence="2 3">
    <name type="scientific">Araneus ventricosus</name>
    <name type="common">Orbweaver spider</name>
    <name type="synonym">Epeira ventricosa</name>
    <dbReference type="NCBI Taxonomy" id="182803"/>
    <lineage>
        <taxon>Eukaryota</taxon>
        <taxon>Metazoa</taxon>
        <taxon>Ecdysozoa</taxon>
        <taxon>Arthropoda</taxon>
        <taxon>Chelicerata</taxon>
        <taxon>Arachnida</taxon>
        <taxon>Araneae</taxon>
        <taxon>Araneomorphae</taxon>
        <taxon>Entelegynae</taxon>
        <taxon>Araneoidea</taxon>
        <taxon>Araneidae</taxon>
        <taxon>Araneus</taxon>
    </lineage>
</organism>
<feature type="region of interest" description="Disordered" evidence="1">
    <location>
        <begin position="1"/>
        <end position="23"/>
    </location>
</feature>
<keyword evidence="3" id="KW-1185">Reference proteome</keyword>
<protein>
    <submittedName>
        <fullName evidence="2">Uncharacterized protein</fullName>
    </submittedName>
</protein>
<comment type="caution">
    <text evidence="2">The sequence shown here is derived from an EMBL/GenBank/DDBJ whole genome shotgun (WGS) entry which is preliminary data.</text>
</comment>
<dbReference type="EMBL" id="BGPR01001768">
    <property type="protein sequence ID" value="GBM61476.1"/>
    <property type="molecule type" value="Genomic_DNA"/>
</dbReference>
<evidence type="ECO:0000313" key="2">
    <source>
        <dbReference type="EMBL" id="GBM61476.1"/>
    </source>
</evidence>
<accession>A0A4Y2H926</accession>
<gene>
    <name evidence="2" type="ORF">AVEN_163871_1</name>
</gene>